<feature type="transmembrane region" description="Helical" evidence="1">
    <location>
        <begin position="6"/>
        <end position="25"/>
    </location>
</feature>
<name>A0A432G2W2_9DELT</name>
<feature type="non-terminal residue" evidence="2">
    <location>
        <position position="40"/>
    </location>
</feature>
<dbReference type="AlphaFoldDB" id="A0A432G2W2"/>
<dbReference type="Pfam" id="PF07963">
    <property type="entry name" value="N_methyl"/>
    <property type="match status" value="1"/>
</dbReference>
<proteinExistence type="predicted"/>
<keyword evidence="1" id="KW-0472">Membrane</keyword>
<keyword evidence="1" id="KW-1133">Transmembrane helix</keyword>
<dbReference type="EMBL" id="QNZL01000240">
    <property type="protein sequence ID" value="RTZ77810.1"/>
    <property type="molecule type" value="Genomic_DNA"/>
</dbReference>
<organism evidence="2 3">
    <name type="scientific">SAR324 cluster bacterium</name>
    <dbReference type="NCBI Taxonomy" id="2024889"/>
    <lineage>
        <taxon>Bacteria</taxon>
        <taxon>Deltaproteobacteria</taxon>
        <taxon>SAR324 cluster</taxon>
    </lineage>
</organism>
<sequence>MKHGFTLVEVMFANAMLLILVAGFAKITEQTFEQIQLKTL</sequence>
<reference evidence="2 3" key="1">
    <citation type="submission" date="2018-06" db="EMBL/GenBank/DDBJ databases">
        <title>Combined omics and stable isotope probing to characterize newly discovered Mariana Back-Arc vent microbial communities.</title>
        <authorList>
            <person name="Trembath-Reichert E."/>
            <person name="Huber J.A."/>
        </authorList>
    </citation>
    <scope>NUCLEOTIDE SEQUENCE [LARGE SCALE GENOMIC DNA]</scope>
    <source>
        <strain evidence="2">MAG 63_1</strain>
    </source>
</reference>
<evidence type="ECO:0000313" key="2">
    <source>
        <dbReference type="EMBL" id="RTZ77810.1"/>
    </source>
</evidence>
<dbReference type="NCBIfam" id="TIGR02532">
    <property type="entry name" value="IV_pilin_GFxxxE"/>
    <property type="match status" value="1"/>
</dbReference>
<keyword evidence="1" id="KW-0812">Transmembrane</keyword>
<protein>
    <recommendedName>
        <fullName evidence="4">Prepilin-type N-terminal cleavage/methylation domain-containing protein</fullName>
    </recommendedName>
</protein>
<evidence type="ECO:0000256" key="1">
    <source>
        <dbReference type="SAM" id="Phobius"/>
    </source>
</evidence>
<comment type="caution">
    <text evidence="2">The sequence shown here is derived from an EMBL/GenBank/DDBJ whole genome shotgun (WGS) entry which is preliminary data.</text>
</comment>
<dbReference type="Proteomes" id="UP000286801">
    <property type="component" value="Unassembled WGS sequence"/>
</dbReference>
<accession>A0A432G2W2</accession>
<dbReference type="InterPro" id="IPR012902">
    <property type="entry name" value="N_methyl_site"/>
</dbReference>
<evidence type="ECO:0008006" key="4">
    <source>
        <dbReference type="Google" id="ProtNLM"/>
    </source>
</evidence>
<evidence type="ECO:0000313" key="3">
    <source>
        <dbReference type="Proteomes" id="UP000286801"/>
    </source>
</evidence>
<gene>
    <name evidence="2" type="ORF">DSY97_09060</name>
</gene>